<dbReference type="AlphaFoldDB" id="A0LBT7"/>
<name>A0LBT7_MAGMM</name>
<dbReference type="InterPro" id="IPR017926">
    <property type="entry name" value="GATASE"/>
</dbReference>
<protein>
    <recommendedName>
        <fullName evidence="10">Imidazole glycerol phosphate synthase subunit HisH</fullName>
        <ecNumber evidence="10">4.3.2.10</ecNumber>
    </recommendedName>
    <alternativeName>
        <fullName evidence="10">IGP synthase glutaminase subunit</fullName>
        <ecNumber evidence="10">3.5.1.2</ecNumber>
    </alternativeName>
    <alternativeName>
        <fullName evidence="10">IGP synthase subunit HisH</fullName>
    </alternativeName>
    <alternativeName>
        <fullName evidence="10">ImGP synthase subunit HisH</fullName>
        <shortName evidence="10">IGPS subunit HisH</shortName>
    </alternativeName>
</protein>
<evidence type="ECO:0000256" key="1">
    <source>
        <dbReference type="ARBA" id="ARBA00005091"/>
    </source>
</evidence>
<dbReference type="HAMAP" id="MF_00278">
    <property type="entry name" value="HisH"/>
    <property type="match status" value="1"/>
</dbReference>
<dbReference type="PIRSF" id="PIRSF000495">
    <property type="entry name" value="Amidotransf_hisH"/>
    <property type="match status" value="1"/>
</dbReference>
<dbReference type="PANTHER" id="PTHR42701">
    <property type="entry name" value="IMIDAZOLE GLYCEROL PHOSPHATE SYNTHASE SUBUNIT HISH"/>
    <property type="match status" value="1"/>
</dbReference>
<feature type="active site" evidence="10 11">
    <location>
        <position position="193"/>
    </location>
</feature>
<dbReference type="Pfam" id="PF00117">
    <property type="entry name" value="GATase"/>
    <property type="match status" value="1"/>
</dbReference>
<dbReference type="EMBL" id="CP000471">
    <property type="protein sequence ID" value="ABK45430.1"/>
    <property type="molecule type" value="Genomic_DNA"/>
</dbReference>
<comment type="subunit">
    <text evidence="2 10">Heterodimer of HisH and HisF.</text>
</comment>
<keyword evidence="7 10" id="KW-0456">Lyase</keyword>
<dbReference type="NCBIfam" id="TIGR01855">
    <property type="entry name" value="IMP_synth_hisH"/>
    <property type="match status" value="1"/>
</dbReference>
<evidence type="ECO:0000256" key="7">
    <source>
        <dbReference type="ARBA" id="ARBA00023239"/>
    </source>
</evidence>
<evidence type="ECO:0000256" key="8">
    <source>
        <dbReference type="ARBA" id="ARBA00047838"/>
    </source>
</evidence>
<comment type="function">
    <text evidence="10">IGPS catalyzes the conversion of PRFAR and glutamine to IGP, AICAR and glutamate. The HisH subunit catalyzes the hydrolysis of glutamine to glutamate and ammonia as part of the synthesis of IGP and AICAR. The resulting ammonia molecule is channeled to the active site of HisF.</text>
</comment>
<comment type="catalytic activity">
    <reaction evidence="8 10">
        <text>5-[(5-phospho-1-deoxy-D-ribulos-1-ylimino)methylamino]-1-(5-phospho-beta-D-ribosyl)imidazole-4-carboxamide + L-glutamine = D-erythro-1-(imidazol-4-yl)glycerol 3-phosphate + 5-amino-1-(5-phospho-beta-D-ribosyl)imidazole-4-carboxamide + L-glutamate + H(+)</text>
        <dbReference type="Rhea" id="RHEA:24793"/>
        <dbReference type="ChEBI" id="CHEBI:15378"/>
        <dbReference type="ChEBI" id="CHEBI:29985"/>
        <dbReference type="ChEBI" id="CHEBI:58278"/>
        <dbReference type="ChEBI" id="CHEBI:58359"/>
        <dbReference type="ChEBI" id="CHEBI:58475"/>
        <dbReference type="ChEBI" id="CHEBI:58525"/>
        <dbReference type="EC" id="4.3.2.10"/>
    </reaction>
</comment>
<feature type="domain" description="Glutamine amidotransferase" evidence="12">
    <location>
        <begin position="4"/>
        <end position="207"/>
    </location>
</feature>
<dbReference type="Proteomes" id="UP000002586">
    <property type="component" value="Chromosome"/>
</dbReference>
<dbReference type="EC" id="3.5.1.2" evidence="10"/>
<evidence type="ECO:0000256" key="4">
    <source>
        <dbReference type="ARBA" id="ARBA00022801"/>
    </source>
</evidence>
<dbReference type="eggNOG" id="COG0118">
    <property type="taxonomic scope" value="Bacteria"/>
</dbReference>
<evidence type="ECO:0000256" key="9">
    <source>
        <dbReference type="ARBA" id="ARBA00049534"/>
    </source>
</evidence>
<evidence type="ECO:0000259" key="12">
    <source>
        <dbReference type="Pfam" id="PF00117"/>
    </source>
</evidence>
<gene>
    <name evidence="10" type="primary">hisH</name>
    <name evidence="13" type="ordered locus">Mmc1_2939</name>
</gene>
<dbReference type="Gene3D" id="3.40.50.880">
    <property type="match status" value="1"/>
</dbReference>
<comment type="catalytic activity">
    <reaction evidence="9 10">
        <text>L-glutamine + H2O = L-glutamate + NH4(+)</text>
        <dbReference type="Rhea" id="RHEA:15889"/>
        <dbReference type="ChEBI" id="CHEBI:15377"/>
        <dbReference type="ChEBI" id="CHEBI:28938"/>
        <dbReference type="ChEBI" id="CHEBI:29985"/>
        <dbReference type="ChEBI" id="CHEBI:58359"/>
        <dbReference type="EC" id="3.5.1.2"/>
    </reaction>
</comment>
<dbReference type="InterPro" id="IPR010139">
    <property type="entry name" value="Imidazole-glycPsynth_HisH"/>
</dbReference>
<dbReference type="GO" id="GO:0016829">
    <property type="term" value="F:lyase activity"/>
    <property type="evidence" value="ECO:0007669"/>
    <property type="project" value="UniProtKB-KW"/>
</dbReference>
<evidence type="ECO:0000256" key="3">
    <source>
        <dbReference type="ARBA" id="ARBA00022605"/>
    </source>
</evidence>
<dbReference type="CDD" id="cd01748">
    <property type="entry name" value="GATase1_IGP_Synthase"/>
    <property type="match status" value="1"/>
</dbReference>
<evidence type="ECO:0000256" key="6">
    <source>
        <dbReference type="ARBA" id="ARBA00023102"/>
    </source>
</evidence>
<dbReference type="STRING" id="156889.Mmc1_2939"/>
<dbReference type="GO" id="GO:0000105">
    <property type="term" value="P:L-histidine biosynthetic process"/>
    <property type="evidence" value="ECO:0007669"/>
    <property type="project" value="UniProtKB-UniRule"/>
</dbReference>
<keyword evidence="13" id="KW-0808">Transferase</keyword>
<organism evidence="13 14">
    <name type="scientific">Magnetococcus marinus (strain ATCC BAA-1437 / JCM 17883 / MC-1)</name>
    <dbReference type="NCBI Taxonomy" id="156889"/>
    <lineage>
        <taxon>Bacteria</taxon>
        <taxon>Pseudomonadati</taxon>
        <taxon>Pseudomonadota</taxon>
        <taxon>Magnetococcia</taxon>
        <taxon>Magnetococcales</taxon>
        <taxon>Magnetococcaceae</taxon>
        <taxon>Magnetococcus</taxon>
    </lineage>
</organism>
<dbReference type="RefSeq" id="WP_011714494.1">
    <property type="nucleotide sequence ID" value="NC_008576.1"/>
</dbReference>
<dbReference type="PANTHER" id="PTHR42701:SF1">
    <property type="entry name" value="IMIDAZOLE GLYCEROL PHOSPHATE SYNTHASE SUBUNIT HISH"/>
    <property type="match status" value="1"/>
</dbReference>
<feature type="active site" description="Nucleophile" evidence="10 11">
    <location>
        <position position="79"/>
    </location>
</feature>
<evidence type="ECO:0000256" key="10">
    <source>
        <dbReference type="HAMAP-Rule" id="MF_00278"/>
    </source>
</evidence>
<keyword evidence="5 10" id="KW-0315">Glutamine amidotransferase</keyword>
<evidence type="ECO:0000313" key="13">
    <source>
        <dbReference type="EMBL" id="ABK45430.1"/>
    </source>
</evidence>
<comment type="pathway">
    <text evidence="1 10">Amino-acid biosynthesis; L-histidine biosynthesis; L-histidine from 5-phospho-alpha-D-ribose 1-diphosphate: step 5/9.</text>
</comment>
<keyword evidence="14" id="KW-1185">Reference proteome</keyword>
<comment type="subcellular location">
    <subcellularLocation>
        <location evidence="10">Cytoplasm</location>
    </subcellularLocation>
</comment>
<keyword evidence="3 10" id="KW-0028">Amino-acid biosynthesis</keyword>
<evidence type="ECO:0000313" key="14">
    <source>
        <dbReference type="Proteomes" id="UP000002586"/>
    </source>
</evidence>
<evidence type="ECO:0000256" key="11">
    <source>
        <dbReference type="PIRSR" id="PIRSR000495-1"/>
    </source>
</evidence>
<dbReference type="PROSITE" id="PS51273">
    <property type="entry name" value="GATASE_TYPE_1"/>
    <property type="match status" value="1"/>
</dbReference>
<reference evidence="14" key="1">
    <citation type="journal article" date="2009" name="Appl. Environ. Microbiol.">
        <title>Complete genome sequence of the chemolithoautotrophic marine magnetotactic coccus strain MC-1.</title>
        <authorList>
            <person name="Schubbe S."/>
            <person name="Williams T.J."/>
            <person name="Xie G."/>
            <person name="Kiss H.E."/>
            <person name="Brettin T.S."/>
            <person name="Martinez D."/>
            <person name="Ross C.A."/>
            <person name="Schuler D."/>
            <person name="Cox B.L."/>
            <person name="Nealson K.H."/>
            <person name="Bazylinski D.A."/>
        </authorList>
    </citation>
    <scope>NUCLEOTIDE SEQUENCE [LARGE SCALE GENOMIC DNA]</scope>
    <source>
        <strain evidence="14">ATCC BAA-1437 / JCM 17883 / MC-1</strain>
    </source>
</reference>
<dbReference type="HOGENOM" id="CLU_071837_2_2_5"/>
<keyword evidence="13" id="KW-0328">Glycosyltransferase</keyword>
<dbReference type="GO" id="GO:0004359">
    <property type="term" value="F:glutaminase activity"/>
    <property type="evidence" value="ECO:0007669"/>
    <property type="project" value="UniProtKB-EC"/>
</dbReference>
<keyword evidence="4 10" id="KW-0378">Hydrolase</keyword>
<keyword evidence="6 10" id="KW-0368">Histidine biosynthesis</keyword>
<feature type="active site" evidence="10 11">
    <location>
        <position position="191"/>
    </location>
</feature>
<proteinExistence type="inferred from homology"/>
<dbReference type="MEROPS" id="C26.965"/>
<reference evidence="13 14" key="2">
    <citation type="journal article" date="2012" name="Int. J. Syst. Evol. Microbiol.">
        <title>Magnetococcus marinus gen. nov., sp. nov., a marine, magnetotactic bacterium that represents a novel lineage (Magnetococcaceae fam. nov.; Magnetococcales ord. nov.) at the base of the Alphaproteobacteria.</title>
        <authorList>
            <person name="Bazylinski D.A."/>
            <person name="Williams T.J."/>
            <person name="Lefevre C.T."/>
            <person name="Berg R.J."/>
            <person name="Zhang C.L."/>
            <person name="Bowser S.S."/>
            <person name="Dean A.J."/>
            <person name="Beveridge T.J."/>
        </authorList>
    </citation>
    <scope>NUCLEOTIDE SEQUENCE [LARGE SCALE GENOMIC DNA]</scope>
    <source>
        <strain evidence="14">ATCC BAA-1437 / JCM 17883 / MC-1</strain>
    </source>
</reference>
<dbReference type="GO" id="GO:0000107">
    <property type="term" value="F:imidazoleglycerol-phosphate synthase activity"/>
    <property type="evidence" value="ECO:0007669"/>
    <property type="project" value="UniProtKB-UniRule"/>
</dbReference>
<dbReference type="OrthoDB" id="9807137at2"/>
<evidence type="ECO:0000256" key="5">
    <source>
        <dbReference type="ARBA" id="ARBA00022962"/>
    </source>
</evidence>
<dbReference type="UniPathway" id="UPA00031">
    <property type="reaction ID" value="UER00010"/>
</dbReference>
<dbReference type="EC" id="4.3.2.10" evidence="10"/>
<accession>A0LBT7</accession>
<dbReference type="GO" id="GO:0005737">
    <property type="term" value="C:cytoplasm"/>
    <property type="evidence" value="ECO:0007669"/>
    <property type="project" value="UniProtKB-SubCell"/>
</dbReference>
<evidence type="ECO:0000256" key="2">
    <source>
        <dbReference type="ARBA" id="ARBA00011152"/>
    </source>
</evidence>
<dbReference type="InterPro" id="IPR029062">
    <property type="entry name" value="Class_I_gatase-like"/>
</dbReference>
<dbReference type="KEGG" id="mgm:Mmc1_2939"/>
<sequence>MITVVDYGSGNLRSVSKALEKVGGNVVVSAHPEDVTQADRLVLPGVGAFADCRRNLDRAQLTEPVLAHIRAGKPFLGICVGMQMLFDESHEFGVHEGFGLIPGKVEAFSKKMQDPADLKRHLKVPHMGWTPVHQTVEHPMWQGIEDMAHFYFVHSFHGVVDHQAHQLGQTTYGIPFTSAVGHDNIFATQFHPEKSQNNGLRLLENFVNWQL</sequence>
<dbReference type="SUPFAM" id="SSF52317">
    <property type="entry name" value="Class I glutamine amidotransferase-like"/>
    <property type="match status" value="1"/>
</dbReference>
<keyword evidence="10" id="KW-0963">Cytoplasm</keyword>